<reference evidence="1 2" key="1">
    <citation type="submission" date="2014-02" db="EMBL/GenBank/DDBJ databases">
        <title>Genome sequence of Brachybacterium phenoliresistens strain W13A50.</title>
        <authorList>
            <person name="Wang X."/>
        </authorList>
    </citation>
    <scope>NUCLEOTIDE SEQUENCE [LARGE SCALE GENOMIC DNA]</scope>
    <source>
        <strain evidence="1 2">W13A50</strain>
    </source>
</reference>
<comment type="caution">
    <text evidence="1">The sequence shown here is derived from an EMBL/GenBank/DDBJ whole genome shotgun (WGS) entry which is preliminary data.</text>
</comment>
<dbReference type="HOGENOM" id="CLU_2080263_0_0_11"/>
<proteinExistence type="predicted"/>
<dbReference type="AlphaFoldDB" id="Z9JUM5"/>
<protein>
    <submittedName>
        <fullName evidence="1">Uncharacterized protein</fullName>
    </submittedName>
</protein>
<evidence type="ECO:0000313" key="2">
    <source>
        <dbReference type="Proteomes" id="UP000023067"/>
    </source>
</evidence>
<dbReference type="EMBL" id="JDYK01000006">
    <property type="protein sequence ID" value="EWS81738.1"/>
    <property type="molecule type" value="Genomic_DNA"/>
</dbReference>
<name>Z9JUM5_9MICO</name>
<dbReference type="Proteomes" id="UP000023067">
    <property type="component" value="Unassembled WGS sequence"/>
</dbReference>
<accession>Z9JUM5</accession>
<sequence>MLPRRRVRLEPAEAMLRRSALRASVALAACGVEPAVRAVELALRGVDFVVRGVAGAEMSVVKMVVPLWSFPACASLPTCPRPGAALSRRRFMLASLALPVPEDRQVMALRVGTVTTS</sequence>
<organism evidence="1 2">
    <name type="scientific">Brachybacterium phenoliresistens</name>
    <dbReference type="NCBI Taxonomy" id="396014"/>
    <lineage>
        <taxon>Bacteria</taxon>
        <taxon>Bacillati</taxon>
        <taxon>Actinomycetota</taxon>
        <taxon>Actinomycetes</taxon>
        <taxon>Micrococcales</taxon>
        <taxon>Dermabacteraceae</taxon>
        <taxon>Brachybacterium</taxon>
    </lineage>
</organism>
<evidence type="ECO:0000313" key="1">
    <source>
        <dbReference type="EMBL" id="EWS81738.1"/>
    </source>
</evidence>
<gene>
    <name evidence="1" type="ORF">BF93_15305</name>
</gene>
<dbReference type="STRING" id="396014.BF93_15305"/>
<keyword evidence="2" id="KW-1185">Reference proteome</keyword>